<evidence type="ECO:0008006" key="3">
    <source>
        <dbReference type="Google" id="ProtNLM"/>
    </source>
</evidence>
<reference evidence="1 2" key="1">
    <citation type="submission" date="2016-10" db="EMBL/GenBank/DDBJ databases">
        <authorList>
            <person name="de Groot N.N."/>
        </authorList>
    </citation>
    <scope>NUCLEOTIDE SEQUENCE [LARGE SCALE GENOMIC DNA]</scope>
    <source>
        <strain evidence="1 2">DSM 28129</strain>
    </source>
</reference>
<dbReference type="RefSeq" id="WP_245742328.1">
    <property type="nucleotide sequence ID" value="NZ_FNBG01000009.1"/>
</dbReference>
<evidence type="ECO:0000313" key="1">
    <source>
        <dbReference type="EMBL" id="SDF34099.1"/>
    </source>
</evidence>
<dbReference type="EMBL" id="FNBG01000009">
    <property type="protein sequence ID" value="SDF34099.1"/>
    <property type="molecule type" value="Genomic_DNA"/>
</dbReference>
<protein>
    <recommendedName>
        <fullName evidence="3">Petrobactin biosynthesis protein AsbE</fullName>
    </recommendedName>
</protein>
<name>A0A1G7KB78_9BACL</name>
<proteinExistence type="predicted"/>
<dbReference type="InterPro" id="IPR046047">
    <property type="entry name" value="DUF6005"/>
</dbReference>
<dbReference type="AlphaFoldDB" id="A0A1G7KB78"/>
<dbReference type="Proteomes" id="UP000198972">
    <property type="component" value="Unassembled WGS sequence"/>
</dbReference>
<evidence type="ECO:0000313" key="2">
    <source>
        <dbReference type="Proteomes" id="UP000198972"/>
    </source>
</evidence>
<accession>A0A1G7KB78</accession>
<keyword evidence="2" id="KW-1185">Reference proteome</keyword>
<sequence>MIREEVSIKVHCIVSCLCEVIREERALLDYRPMYFGLWDAAFDVTDQGEITYYQHDLDHSHYFWSYRDLFGATVVEWYDKNKHKNENLDTLLTLLDEETPGRYVMAQIDMSYMPERENKFHQKPFPHFLILTKTEDDHKWMMLDPDFRWRGIVDKEQVVQAFVENPFGGGFYVDANELAESSVMAVDRYFQQGFTEHNELTNLLKTLIPQMVDGKNGYSLDDLTLAVRQLPVLAIRKYSYEHAMMYFIEEAGLSDETFDAYTDLVERIVQGFHSVQYMAIKMSMTGKTDLLDAVMNKLEEMDGIETAVKNELDRLYQLWTIHQQLPDTLSLAKNAKGRTL</sequence>
<organism evidence="1 2">
    <name type="scientific">Fontibacillus panacisegetis</name>
    <dbReference type="NCBI Taxonomy" id="670482"/>
    <lineage>
        <taxon>Bacteria</taxon>
        <taxon>Bacillati</taxon>
        <taxon>Bacillota</taxon>
        <taxon>Bacilli</taxon>
        <taxon>Bacillales</taxon>
        <taxon>Paenibacillaceae</taxon>
        <taxon>Fontibacillus</taxon>
    </lineage>
</organism>
<dbReference type="Pfam" id="PF19468">
    <property type="entry name" value="DUF6005"/>
    <property type="match status" value="1"/>
</dbReference>
<dbReference type="STRING" id="670482.SAMN04488542_10971"/>
<gene>
    <name evidence="1" type="ORF">SAMN04488542_10971</name>
</gene>